<dbReference type="InterPro" id="IPR027417">
    <property type="entry name" value="P-loop_NTPase"/>
</dbReference>
<dbReference type="InterPro" id="IPR014001">
    <property type="entry name" value="Helicase_ATP-bd"/>
</dbReference>
<gene>
    <name evidence="2" type="ORF">BJP51_27725</name>
</gene>
<dbReference type="SUPFAM" id="SSF52540">
    <property type="entry name" value="P-loop containing nucleoside triphosphate hydrolases"/>
    <property type="match status" value="2"/>
</dbReference>
<dbReference type="Proteomes" id="UP000187465">
    <property type="component" value="Unassembled WGS sequence"/>
</dbReference>
<dbReference type="EMBL" id="MKQP01000043">
    <property type="protein sequence ID" value="OMD26273.1"/>
    <property type="molecule type" value="Genomic_DNA"/>
</dbReference>
<dbReference type="RefSeq" id="WP_256715959.1">
    <property type="nucleotide sequence ID" value="NZ_MKQP01000043.1"/>
</dbReference>
<evidence type="ECO:0000259" key="1">
    <source>
        <dbReference type="SMART" id="SM00487"/>
    </source>
</evidence>
<name>A0A1R0X132_9BACL</name>
<dbReference type="AlphaFoldDB" id="A0A1R0X132"/>
<organism evidence="2 3">
    <name type="scientific">Paenibacillus odorifer</name>
    <dbReference type="NCBI Taxonomy" id="189426"/>
    <lineage>
        <taxon>Bacteria</taxon>
        <taxon>Bacillati</taxon>
        <taxon>Bacillota</taxon>
        <taxon>Bacilli</taxon>
        <taxon>Bacillales</taxon>
        <taxon>Paenibacillaceae</taxon>
        <taxon>Paenibacillus</taxon>
    </lineage>
</organism>
<feature type="domain" description="Helicase ATP-binding" evidence="1">
    <location>
        <begin position="91"/>
        <end position="443"/>
    </location>
</feature>
<sequence>MNYPAVMEKSQDELLEINDQQSGVQEQGNEAELETEDGVIGAGELITLMDIENIGDYLSMFGADLIRRLDKEYVPIHHPGRDEPLEILNHFKRPLFKSQAHLVTALIKGLRKSRNLFLIGEPGTGKTAMSIATFFALLSEVLHGRGRVIYMVPNHLIEKTKREVGLLLNKELFEVQFLNNYVDVIHLRDSKKMETAPTKIEVYIIARDTAKLGYVNTPAAKWVDRTYICIPKGGSEDKAITKTAFKGWVCPDCGGLLMKEEERDLVPMEYEDFFNKQGKPTRRKNNLYCSNLVSYVKATRHVEESQLDGSIKKRPIYEMGNRKCNASLWTAKNHDQSSYSGLAKKPVGPAPRKVSPANLFKRYFKNKFDLAIGDECHELTGGSAQAHAFHVLIGCAKKSIAMTGTLLNGYASNLFELIFRMFPQRLKQMGFNWGDVGKWIDLYGVRERVTKIRKDNALNSSSNGSPVRTSVKELPAAAPQLFTDMLSDVACFIQMSDMFEVLPELQEGPLNVKLGGERTFVSCTTRIHRKPGRTKRIVKKGIRLLAPSWYLEKNLNEVSDLLRKAVQKEIEAGGQPVLLGSLLNTLLSYPDVPFNFQGVYHPDTGEEIVSPRYRLSDRLLYPKELQLIKFARARIKAGRKVGVYATYTGKLGTLERLQTLFEERGIKTGVLESSVDGPLREAWIAEREQEGIQVMLTNPILVSTGLDLLNFPSLYFYQTGYRLSIVRQASRRHWRIGQQALCETVYSGYKGTMQELAINLMATKMVTALALEGQFSQDGLAALTESSGGSLANELAKRFVGNNIAGVESAESIWGKMSVTPTHLVPISPTAVITDLEVDNIIDKVPTTSTYFGTTLEDALVSWVHSIVPEDMHGRFEQQIIYVANNIDLGVDGITVSRTSFLEPYELHWDPTKVQLNDIDFRRWLLALTTKPVESNVMRENEWKLELLVEGKTPVSKRKKSYNVSEGQMVFNF</sequence>
<dbReference type="SMART" id="SM00487">
    <property type="entry name" value="DEXDc"/>
    <property type="match status" value="1"/>
</dbReference>
<reference evidence="2 3" key="1">
    <citation type="submission" date="2016-10" db="EMBL/GenBank/DDBJ databases">
        <title>Paenibacillus species isolates.</title>
        <authorList>
            <person name="Beno S.M."/>
        </authorList>
    </citation>
    <scope>NUCLEOTIDE SEQUENCE [LARGE SCALE GENOMIC DNA]</scope>
    <source>
        <strain evidence="2 3">FSL H7-0604</strain>
    </source>
</reference>
<dbReference type="Gene3D" id="3.40.50.300">
    <property type="entry name" value="P-loop containing nucleotide triphosphate hydrolases"/>
    <property type="match status" value="2"/>
</dbReference>
<comment type="caution">
    <text evidence="2">The sequence shown here is derived from an EMBL/GenBank/DDBJ whole genome shotgun (WGS) entry which is preliminary data.</text>
</comment>
<proteinExistence type="predicted"/>
<evidence type="ECO:0000313" key="2">
    <source>
        <dbReference type="EMBL" id="OMD26273.1"/>
    </source>
</evidence>
<accession>A0A1R0X132</accession>
<evidence type="ECO:0000313" key="3">
    <source>
        <dbReference type="Proteomes" id="UP000187465"/>
    </source>
</evidence>
<protein>
    <recommendedName>
        <fullName evidence="1">Helicase ATP-binding domain-containing protein</fullName>
    </recommendedName>
</protein>